<dbReference type="AlphaFoldDB" id="A0A4V1LPM8"/>
<comment type="caution">
    <text evidence="2">The sequence shown here is derived from an EMBL/GenBank/DDBJ whole genome shotgun (WGS) entry which is preliminary data.</text>
</comment>
<evidence type="ECO:0000313" key="3">
    <source>
        <dbReference type="Proteomes" id="UP000290191"/>
    </source>
</evidence>
<sequence length="79" mass="8867">MAGNTQMNDNERGLFSLMHGISGMLIAVVLLLTILFVLGFNAVMVQQREAQNYYKINQDLNGLKAISHDNHKQYELSGK</sequence>
<reference evidence="2 3" key="1">
    <citation type="submission" date="2017-10" db="EMBL/GenBank/DDBJ databases">
        <title>Genomics of the genus Arcobacter.</title>
        <authorList>
            <person name="Perez-Cataluna A."/>
            <person name="Figueras M.J."/>
        </authorList>
    </citation>
    <scope>NUCLEOTIDE SEQUENCE [LARGE SCALE GENOMIC DNA]</scope>
    <source>
        <strain evidence="2 3">DSM 24636</strain>
    </source>
</reference>
<accession>A0A4V1LPM8</accession>
<proteinExistence type="predicted"/>
<organism evidence="2 3">
    <name type="scientific">Halarcobacter anaerophilus</name>
    <dbReference type="NCBI Taxonomy" id="877500"/>
    <lineage>
        <taxon>Bacteria</taxon>
        <taxon>Pseudomonadati</taxon>
        <taxon>Campylobacterota</taxon>
        <taxon>Epsilonproteobacteria</taxon>
        <taxon>Campylobacterales</taxon>
        <taxon>Arcobacteraceae</taxon>
        <taxon>Halarcobacter</taxon>
    </lineage>
</organism>
<protein>
    <submittedName>
        <fullName evidence="2">DUF4006 domain-containing protein</fullName>
    </submittedName>
</protein>
<keyword evidence="1" id="KW-0472">Membrane</keyword>
<keyword evidence="1" id="KW-0812">Transmembrane</keyword>
<dbReference type="STRING" id="877500.GCA_000935065_01298"/>
<evidence type="ECO:0000313" key="2">
    <source>
        <dbReference type="EMBL" id="RXJ61748.1"/>
    </source>
</evidence>
<keyword evidence="3" id="KW-1185">Reference proteome</keyword>
<evidence type="ECO:0000256" key="1">
    <source>
        <dbReference type="SAM" id="Phobius"/>
    </source>
</evidence>
<dbReference type="OrthoDB" id="5348348at2"/>
<dbReference type="InterPro" id="IPR025065">
    <property type="entry name" value="DUF4006"/>
</dbReference>
<name>A0A4V1LPM8_9BACT</name>
<dbReference type="Pfam" id="PF13179">
    <property type="entry name" value="DUF4006"/>
    <property type="match status" value="1"/>
</dbReference>
<keyword evidence="1" id="KW-1133">Transmembrane helix</keyword>
<feature type="transmembrane region" description="Helical" evidence="1">
    <location>
        <begin position="20"/>
        <end position="45"/>
    </location>
</feature>
<dbReference type="Proteomes" id="UP000290191">
    <property type="component" value="Unassembled WGS sequence"/>
</dbReference>
<gene>
    <name evidence="2" type="ORF">CRV06_12200</name>
</gene>
<dbReference type="RefSeq" id="WP_044416419.1">
    <property type="nucleotide sequence ID" value="NZ_CP041070.1"/>
</dbReference>
<dbReference type="EMBL" id="PDKO01000012">
    <property type="protein sequence ID" value="RXJ61748.1"/>
    <property type="molecule type" value="Genomic_DNA"/>
</dbReference>